<evidence type="ECO:0000313" key="2">
    <source>
        <dbReference type="Proteomes" id="UP001596395"/>
    </source>
</evidence>
<proteinExistence type="predicted"/>
<evidence type="ECO:0000313" key="1">
    <source>
        <dbReference type="EMBL" id="MFC6954924.1"/>
    </source>
</evidence>
<reference evidence="1 2" key="1">
    <citation type="journal article" date="2019" name="Int. J. Syst. Evol. Microbiol.">
        <title>The Global Catalogue of Microorganisms (GCM) 10K type strain sequencing project: providing services to taxonomists for standard genome sequencing and annotation.</title>
        <authorList>
            <consortium name="The Broad Institute Genomics Platform"/>
            <consortium name="The Broad Institute Genome Sequencing Center for Infectious Disease"/>
            <person name="Wu L."/>
            <person name="Ma J."/>
        </authorList>
    </citation>
    <scope>NUCLEOTIDE SEQUENCE [LARGE SCALE GENOMIC DNA]</scope>
    <source>
        <strain evidence="1 2">GX26</strain>
    </source>
</reference>
<organism evidence="1 2">
    <name type="scientific">Halorubellus litoreus</name>
    <dbReference type="NCBI Taxonomy" id="755308"/>
    <lineage>
        <taxon>Archaea</taxon>
        <taxon>Methanobacteriati</taxon>
        <taxon>Methanobacteriota</taxon>
        <taxon>Stenosarchaea group</taxon>
        <taxon>Halobacteria</taxon>
        <taxon>Halobacteriales</taxon>
        <taxon>Halorubellaceae</taxon>
        <taxon>Halorubellus</taxon>
    </lineage>
</organism>
<dbReference type="PROSITE" id="PS51257">
    <property type="entry name" value="PROKAR_LIPOPROTEIN"/>
    <property type="match status" value="1"/>
</dbReference>
<sequence>MATRRHIVTSLTGFIAVSTGCLESVSEGPKPEASATKTVAEKRFTQLEEEPAHIEARLSDLKPVGTTNKITPADGWVPSNWSINKQEHLEGVDIDNTIDNSEEVNKFLTDIGFSEYSLLVHQYPILSCRSRNLETLQWGDPAEQGTPIKLNYSLSKRECNTSSEEHVEMTIVRVPANIPFVGYFSSMVTK</sequence>
<evidence type="ECO:0008006" key="3">
    <source>
        <dbReference type="Google" id="ProtNLM"/>
    </source>
</evidence>
<dbReference type="RefSeq" id="WP_336351862.1">
    <property type="nucleotide sequence ID" value="NZ_JAZAQL010000004.1"/>
</dbReference>
<protein>
    <recommendedName>
        <fullName evidence="3">PASTA domain-containing protein</fullName>
    </recommendedName>
</protein>
<accession>A0ABD5VN60</accession>
<dbReference type="AlphaFoldDB" id="A0ABD5VN60"/>
<comment type="caution">
    <text evidence="1">The sequence shown here is derived from an EMBL/GenBank/DDBJ whole genome shotgun (WGS) entry which is preliminary data.</text>
</comment>
<dbReference type="EMBL" id="JBHSXN010000004">
    <property type="protein sequence ID" value="MFC6954924.1"/>
    <property type="molecule type" value="Genomic_DNA"/>
</dbReference>
<name>A0ABD5VN60_9EURY</name>
<gene>
    <name evidence="1" type="ORF">ACFQGB_18815</name>
</gene>
<dbReference type="Proteomes" id="UP001596395">
    <property type="component" value="Unassembled WGS sequence"/>
</dbReference>
<keyword evidence="2" id="KW-1185">Reference proteome</keyword>